<reference evidence="4" key="1">
    <citation type="submission" date="2015-03" db="EMBL/GenBank/DDBJ databases">
        <authorList>
            <person name="Urmite Genomes"/>
        </authorList>
    </citation>
    <scope>NUCLEOTIDE SEQUENCE [LARGE SCALE GENOMIC DNA]</scope>
    <source>
        <strain evidence="4">FF10</strain>
    </source>
</reference>
<sequence>MRKLGKIILIIAGVLSLVPLSFLLLMLSPFIQLFLKEEDNGSKY</sequence>
<name>A0A0E4H3C4_9STRE</name>
<reference evidence="2" key="2">
    <citation type="submission" date="2015-03" db="EMBL/GenBank/DDBJ databases">
        <authorList>
            <person name="Urmite Genomes Urmite Genomes"/>
        </authorList>
    </citation>
    <scope>NUCLEOTIDE SEQUENCE [LARGE SCALE GENOMIC DNA]</scope>
    <source>
        <strain evidence="2">FF10</strain>
    </source>
</reference>
<dbReference type="EMBL" id="CTEN01000001">
    <property type="protein sequence ID" value="CQR23753.1"/>
    <property type="molecule type" value="Genomic_DNA"/>
</dbReference>
<feature type="transmembrane region" description="Helical" evidence="1">
    <location>
        <begin position="7"/>
        <end position="35"/>
    </location>
</feature>
<dbReference type="AlphaFoldDB" id="A0A0E4H3C4"/>
<accession>A0A0E4H3C4</accession>
<keyword evidence="1" id="KW-1133">Transmembrane helix</keyword>
<evidence type="ECO:0000313" key="2">
    <source>
        <dbReference type="EMBL" id="CQR23753.1"/>
    </source>
</evidence>
<gene>
    <name evidence="2" type="ORF">BN1356_00120</name>
    <name evidence="3" type="ORF">BN1356_02298</name>
</gene>
<keyword evidence="4" id="KW-1185">Reference proteome</keyword>
<dbReference type="STRING" id="1608583.BN1356_00120"/>
<evidence type="ECO:0000313" key="3">
    <source>
        <dbReference type="EMBL" id="CQR25952.1"/>
    </source>
</evidence>
<dbReference type="EMBL" id="CTEN01000005">
    <property type="protein sequence ID" value="CQR25952.1"/>
    <property type="molecule type" value="Genomic_DNA"/>
</dbReference>
<evidence type="ECO:0000256" key="1">
    <source>
        <dbReference type="SAM" id="Phobius"/>
    </source>
</evidence>
<evidence type="ECO:0000313" key="4">
    <source>
        <dbReference type="Proteomes" id="UP000198604"/>
    </source>
</evidence>
<proteinExistence type="predicted"/>
<organism evidence="2 4">
    <name type="scientific">Streptococcus varani</name>
    <dbReference type="NCBI Taxonomy" id="1608583"/>
    <lineage>
        <taxon>Bacteria</taxon>
        <taxon>Bacillati</taxon>
        <taxon>Bacillota</taxon>
        <taxon>Bacilli</taxon>
        <taxon>Lactobacillales</taxon>
        <taxon>Streptococcaceae</taxon>
        <taxon>Streptococcus</taxon>
    </lineage>
</organism>
<keyword evidence="1" id="KW-0472">Membrane</keyword>
<dbReference type="Proteomes" id="UP000198604">
    <property type="component" value="Unassembled WGS sequence"/>
</dbReference>
<keyword evidence="1" id="KW-0812">Transmembrane</keyword>
<protein>
    <submittedName>
        <fullName evidence="2">Uncharacterized protein</fullName>
    </submittedName>
</protein>